<gene>
    <name evidence="2" type="ORF">PTTT1_LOCUS38829</name>
</gene>
<feature type="compositionally biased region" description="Acidic residues" evidence="1">
    <location>
        <begin position="206"/>
        <end position="219"/>
    </location>
</feature>
<evidence type="ECO:0000313" key="2">
    <source>
        <dbReference type="EMBL" id="CAG9288534.1"/>
    </source>
</evidence>
<sequence length="301" mass="34106">MFSLSESCHRRKNMQLQRDSNVQQDEAFLSLLSSQRELLSRLSRETASRQARGTGANAAPPSRAGVSSLAQNHSRMFMNRSISERRSSLEFLFPKRFSMGLPGDFDDPFRSSVHMDGGHLDEISRITFEKKHRAQEVDSGATPRRTKRRLSSLGFLSSSFFDDHLEKPSSRRSSILSSGRESVISFTKVSSLSSKYLSGDGNVDSASEDDGDQTDDGIDDVSIEPLEFENEKIDPIQLKSLMEKFNKSMEHSQKSQQDIHDWDRKMGLKRSHSKTMRLSSRSRKKLRSIVKKEICLLAPKL</sequence>
<feature type="compositionally biased region" description="Basic residues" evidence="1">
    <location>
        <begin position="267"/>
        <end position="282"/>
    </location>
</feature>
<evidence type="ECO:0000256" key="1">
    <source>
        <dbReference type="SAM" id="MobiDB-lite"/>
    </source>
</evidence>
<proteinExistence type="predicted"/>
<dbReference type="AlphaFoldDB" id="A0A8J9XA24"/>
<accession>A0A8J9XA24</accession>
<organism evidence="2">
    <name type="scientific">Phaeodactylum tricornutum</name>
    <name type="common">Diatom</name>
    <dbReference type="NCBI Taxonomy" id="2850"/>
    <lineage>
        <taxon>Eukaryota</taxon>
        <taxon>Sar</taxon>
        <taxon>Stramenopiles</taxon>
        <taxon>Ochrophyta</taxon>
        <taxon>Bacillariophyta</taxon>
        <taxon>Bacillariophyceae</taxon>
        <taxon>Bacillariophycidae</taxon>
        <taxon>Naviculales</taxon>
        <taxon>Phaeodactylaceae</taxon>
        <taxon>Phaeodactylum</taxon>
    </lineage>
</organism>
<protein>
    <submittedName>
        <fullName evidence="2">Uncharacterized protein</fullName>
    </submittedName>
</protein>
<dbReference type="EMBL" id="OU594944">
    <property type="protein sequence ID" value="CAG9288534.1"/>
    <property type="molecule type" value="Genomic_DNA"/>
</dbReference>
<feature type="region of interest" description="Disordered" evidence="1">
    <location>
        <begin position="1"/>
        <end position="20"/>
    </location>
</feature>
<dbReference type="Proteomes" id="UP000836788">
    <property type="component" value="Chromosome 3"/>
</dbReference>
<feature type="region of interest" description="Disordered" evidence="1">
    <location>
        <begin position="42"/>
        <end position="66"/>
    </location>
</feature>
<name>A0A8J9XA24_PHATR</name>
<feature type="region of interest" description="Disordered" evidence="1">
    <location>
        <begin position="197"/>
        <end position="219"/>
    </location>
</feature>
<feature type="compositionally biased region" description="Basic and acidic residues" evidence="1">
    <location>
        <begin position="250"/>
        <end position="266"/>
    </location>
</feature>
<reference evidence="2" key="1">
    <citation type="submission" date="2022-02" db="EMBL/GenBank/DDBJ databases">
        <authorList>
            <person name="Giguere J D."/>
        </authorList>
    </citation>
    <scope>NUCLEOTIDE SEQUENCE</scope>
    <source>
        <strain evidence="2">CCAP 1055/1</strain>
    </source>
</reference>
<feature type="region of interest" description="Disordered" evidence="1">
    <location>
        <begin position="250"/>
        <end position="282"/>
    </location>
</feature>